<name>A0A834WNE4_9FABA</name>
<comment type="caution">
    <text evidence="12">The sequence shown here is derived from an EMBL/GenBank/DDBJ whole genome shotgun (WGS) entry which is preliminary data.</text>
</comment>
<evidence type="ECO:0000313" key="13">
    <source>
        <dbReference type="Proteomes" id="UP000634136"/>
    </source>
</evidence>
<evidence type="ECO:0000256" key="9">
    <source>
        <dbReference type="PROSITE-ProRule" id="PRU00042"/>
    </source>
</evidence>
<keyword evidence="9" id="KW-0479">Metal-binding</keyword>
<organism evidence="12 13">
    <name type="scientific">Senna tora</name>
    <dbReference type="NCBI Taxonomy" id="362788"/>
    <lineage>
        <taxon>Eukaryota</taxon>
        <taxon>Viridiplantae</taxon>
        <taxon>Streptophyta</taxon>
        <taxon>Embryophyta</taxon>
        <taxon>Tracheophyta</taxon>
        <taxon>Spermatophyta</taxon>
        <taxon>Magnoliopsida</taxon>
        <taxon>eudicotyledons</taxon>
        <taxon>Gunneridae</taxon>
        <taxon>Pentapetalae</taxon>
        <taxon>rosids</taxon>
        <taxon>fabids</taxon>
        <taxon>Fabales</taxon>
        <taxon>Fabaceae</taxon>
        <taxon>Caesalpinioideae</taxon>
        <taxon>Cassia clade</taxon>
        <taxon>Senna</taxon>
    </lineage>
</organism>
<gene>
    <name evidence="12" type="ORF">G2W53_021423</name>
</gene>
<dbReference type="Pfam" id="PF12874">
    <property type="entry name" value="zf-met"/>
    <property type="match status" value="1"/>
</dbReference>
<dbReference type="InterPro" id="IPR036236">
    <property type="entry name" value="Znf_C2H2_sf"/>
</dbReference>
<dbReference type="Pfam" id="PF17800">
    <property type="entry name" value="NPL"/>
    <property type="match status" value="1"/>
</dbReference>
<sequence length="449" mass="48443">MPSRNAMIESHRGGGQNSSSFRGMSAASTTSSSSELRRPRTVPDLISYGCLAVRSPEDLPRVPPKLLLNVTMQGSLGPVQVVMTPESTVRDLVAAAVRQYVKEGRRPVVQTTDPSAFDLHYSQFSLESLERGEKLKELGSRNFFLCPRNRSSVVRVGGAAGNGGSANTASFASCSKEFLLSHSQNPTQTPLAASCFLSASLMEFWGVEVKAGEPVKVDPTEFDAYIHLSQAALGEAKKDKGAEPVLLYLKFADQKLVLGTLSRENFPQISFDLVLEKEFELSHNSKTGSVFFYSEEDEDEELPVITKDNGKPDTKNEVAKVIAAKSNAAKANDSKKQVKDLMDADDSDEDDSESDEEDEETPKKAVQGKKRANDSAAKTPVSAKKAKAETPQKTDAKKGGHTATPHPMKKGGKSPNSDAKSGGLSCKSCNKSFNSESGLQQHNKAKHGQ</sequence>
<feature type="region of interest" description="Disordered" evidence="10">
    <location>
        <begin position="327"/>
        <end position="449"/>
    </location>
</feature>
<dbReference type="Gene3D" id="2.60.120.340">
    <property type="entry name" value="Nucleoplasmin core domain"/>
    <property type="match status" value="1"/>
</dbReference>
<dbReference type="InterPro" id="IPR013087">
    <property type="entry name" value="Znf_C2H2_type"/>
</dbReference>
<dbReference type="InterPro" id="IPR041232">
    <property type="entry name" value="NPL"/>
</dbReference>
<proteinExistence type="inferred from homology"/>
<feature type="region of interest" description="Disordered" evidence="10">
    <location>
        <begin position="1"/>
        <end position="38"/>
    </location>
</feature>
<dbReference type="FunFam" id="2.60.120.340:FF:000004">
    <property type="entry name" value="Histone deacetylase HDT1"/>
    <property type="match status" value="1"/>
</dbReference>
<dbReference type="PROSITE" id="PS00028">
    <property type="entry name" value="ZINC_FINGER_C2H2_1"/>
    <property type="match status" value="1"/>
</dbReference>
<accession>A0A834WNE4</accession>
<keyword evidence="8" id="KW-0539">Nucleus</keyword>
<feature type="compositionally biased region" description="Low complexity" evidence="10">
    <location>
        <begin position="25"/>
        <end position="34"/>
    </location>
</feature>
<evidence type="ECO:0000313" key="12">
    <source>
        <dbReference type="EMBL" id="KAF7823279.1"/>
    </source>
</evidence>
<keyword evidence="13" id="KW-1185">Reference proteome</keyword>
<dbReference type="AlphaFoldDB" id="A0A834WNE4"/>
<dbReference type="GO" id="GO:0016787">
    <property type="term" value="F:hydrolase activity"/>
    <property type="evidence" value="ECO:0007669"/>
    <property type="project" value="UniProtKB-KW"/>
</dbReference>
<evidence type="ECO:0000259" key="11">
    <source>
        <dbReference type="PROSITE" id="PS50157"/>
    </source>
</evidence>
<dbReference type="PANTHER" id="PTHR33270">
    <property type="entry name" value="BNAC05G50380D PROTEIN"/>
    <property type="match status" value="1"/>
</dbReference>
<protein>
    <submittedName>
        <fullName evidence="12">Histone deacetylase HDT1-like</fullName>
    </submittedName>
</protein>
<dbReference type="Pfam" id="PF23156">
    <property type="entry name" value="DUF7054"/>
    <property type="match status" value="1"/>
</dbReference>
<keyword evidence="7" id="KW-0804">Transcription</keyword>
<keyword evidence="3" id="KW-0678">Repressor</keyword>
<comment type="similarity">
    <text evidence="2">Belongs to the histone deacetylase HD2 family.</text>
</comment>
<evidence type="ECO:0000256" key="7">
    <source>
        <dbReference type="ARBA" id="ARBA00023163"/>
    </source>
</evidence>
<dbReference type="OrthoDB" id="2019803at2759"/>
<evidence type="ECO:0000256" key="2">
    <source>
        <dbReference type="ARBA" id="ARBA00006673"/>
    </source>
</evidence>
<dbReference type="Proteomes" id="UP000634136">
    <property type="component" value="Unassembled WGS sequence"/>
</dbReference>
<dbReference type="PROSITE" id="PS50157">
    <property type="entry name" value="ZINC_FINGER_C2H2_2"/>
    <property type="match status" value="1"/>
</dbReference>
<dbReference type="PANTHER" id="PTHR33270:SF46">
    <property type="match status" value="1"/>
</dbReference>
<evidence type="ECO:0000256" key="5">
    <source>
        <dbReference type="ARBA" id="ARBA00022853"/>
    </source>
</evidence>
<evidence type="ECO:0000256" key="3">
    <source>
        <dbReference type="ARBA" id="ARBA00022491"/>
    </source>
</evidence>
<dbReference type="SUPFAM" id="SSF57667">
    <property type="entry name" value="beta-beta-alpha zinc fingers"/>
    <property type="match status" value="1"/>
</dbReference>
<feature type="compositionally biased region" description="Polar residues" evidence="10">
    <location>
        <begin position="427"/>
        <end position="442"/>
    </location>
</feature>
<feature type="domain" description="C2H2-type" evidence="11">
    <location>
        <begin position="424"/>
        <end position="449"/>
    </location>
</feature>
<feature type="compositionally biased region" description="Basic and acidic residues" evidence="10">
    <location>
        <begin position="386"/>
        <end position="398"/>
    </location>
</feature>
<evidence type="ECO:0000256" key="8">
    <source>
        <dbReference type="ARBA" id="ARBA00023242"/>
    </source>
</evidence>
<evidence type="ECO:0000256" key="10">
    <source>
        <dbReference type="SAM" id="MobiDB-lite"/>
    </source>
</evidence>
<dbReference type="InterPro" id="IPR040358">
    <property type="entry name" value="At4g22758-like"/>
</dbReference>
<keyword evidence="6" id="KW-0805">Transcription regulation</keyword>
<dbReference type="GO" id="GO:0006325">
    <property type="term" value="P:chromatin organization"/>
    <property type="evidence" value="ECO:0007669"/>
    <property type="project" value="UniProtKB-KW"/>
</dbReference>
<comment type="subcellular location">
    <subcellularLocation>
        <location evidence="1">Nucleus</location>
        <location evidence="1">Nucleolus</location>
    </subcellularLocation>
</comment>
<reference evidence="12" key="1">
    <citation type="submission" date="2020-09" db="EMBL/GenBank/DDBJ databases">
        <title>Genome-Enabled Discovery of Anthraquinone Biosynthesis in Senna tora.</title>
        <authorList>
            <person name="Kang S.-H."/>
            <person name="Pandey R.P."/>
            <person name="Lee C.-M."/>
            <person name="Sim J.-S."/>
            <person name="Jeong J.-T."/>
            <person name="Choi B.-S."/>
            <person name="Jung M."/>
            <person name="Ginzburg D."/>
            <person name="Zhao K."/>
            <person name="Won S.Y."/>
            <person name="Oh T.-J."/>
            <person name="Yu Y."/>
            <person name="Kim N.-H."/>
            <person name="Lee O.R."/>
            <person name="Lee T.-H."/>
            <person name="Bashyal P."/>
            <person name="Kim T.-S."/>
            <person name="Lee W.-H."/>
            <person name="Kawkins C."/>
            <person name="Kim C.-K."/>
            <person name="Kim J.S."/>
            <person name="Ahn B.O."/>
            <person name="Rhee S.Y."/>
            <person name="Sohng J.K."/>
        </authorList>
    </citation>
    <scope>NUCLEOTIDE SEQUENCE</scope>
    <source>
        <tissue evidence="12">Leaf</tissue>
    </source>
</reference>
<keyword evidence="9" id="KW-0862">Zinc</keyword>
<dbReference type="EMBL" id="JAAIUW010000007">
    <property type="protein sequence ID" value="KAF7823279.1"/>
    <property type="molecule type" value="Genomic_DNA"/>
</dbReference>
<keyword evidence="4" id="KW-0378">Hydrolase</keyword>
<dbReference type="GO" id="GO:0008270">
    <property type="term" value="F:zinc ion binding"/>
    <property type="evidence" value="ECO:0007669"/>
    <property type="project" value="UniProtKB-KW"/>
</dbReference>
<evidence type="ECO:0000256" key="4">
    <source>
        <dbReference type="ARBA" id="ARBA00022801"/>
    </source>
</evidence>
<evidence type="ECO:0000256" key="1">
    <source>
        <dbReference type="ARBA" id="ARBA00004604"/>
    </source>
</evidence>
<dbReference type="InterPro" id="IPR055482">
    <property type="entry name" value="DUF7054"/>
</dbReference>
<feature type="compositionally biased region" description="Acidic residues" evidence="10">
    <location>
        <begin position="343"/>
        <end position="360"/>
    </location>
</feature>
<keyword evidence="9" id="KW-0863">Zinc-finger</keyword>
<feature type="compositionally biased region" description="Basic and acidic residues" evidence="10">
    <location>
        <begin position="332"/>
        <end position="342"/>
    </location>
</feature>
<evidence type="ECO:0000256" key="6">
    <source>
        <dbReference type="ARBA" id="ARBA00023015"/>
    </source>
</evidence>
<keyword evidence="5" id="KW-0156">Chromatin regulator</keyword>
<dbReference type="GO" id="GO:0005730">
    <property type="term" value="C:nucleolus"/>
    <property type="evidence" value="ECO:0007669"/>
    <property type="project" value="UniProtKB-SubCell"/>
</dbReference>